<dbReference type="STRING" id="1921010.MMIC_P1614"/>
<dbReference type="RefSeq" id="WP_227819424.1">
    <property type="nucleotide sequence ID" value="NZ_BDFD01000013.1"/>
</dbReference>
<evidence type="ECO:0000313" key="3">
    <source>
        <dbReference type="Proteomes" id="UP000231632"/>
    </source>
</evidence>
<dbReference type="Proteomes" id="UP000231632">
    <property type="component" value="Unassembled WGS sequence"/>
</dbReference>
<organism evidence="2 3">
    <name type="scientific">Mariprofundus micogutta</name>
    <dbReference type="NCBI Taxonomy" id="1921010"/>
    <lineage>
        <taxon>Bacteria</taxon>
        <taxon>Pseudomonadati</taxon>
        <taxon>Pseudomonadota</taxon>
        <taxon>Candidatius Mariprofundia</taxon>
        <taxon>Mariprofundales</taxon>
        <taxon>Mariprofundaceae</taxon>
        <taxon>Mariprofundus</taxon>
    </lineage>
</organism>
<evidence type="ECO:0000256" key="1">
    <source>
        <dbReference type="SAM" id="Phobius"/>
    </source>
</evidence>
<evidence type="ECO:0000313" key="2">
    <source>
        <dbReference type="EMBL" id="GAV20642.1"/>
    </source>
</evidence>
<keyword evidence="3" id="KW-1185">Reference proteome</keyword>
<dbReference type="EMBL" id="BDFD01000013">
    <property type="protein sequence ID" value="GAV20642.1"/>
    <property type="molecule type" value="Genomic_DNA"/>
</dbReference>
<name>A0A1L8CNZ2_9PROT</name>
<proteinExistence type="predicted"/>
<feature type="transmembrane region" description="Helical" evidence="1">
    <location>
        <begin position="20"/>
        <end position="38"/>
    </location>
</feature>
<keyword evidence="1" id="KW-0472">Membrane</keyword>
<accession>A0A1L8CNZ2</accession>
<keyword evidence="1" id="KW-0812">Transmembrane</keyword>
<protein>
    <submittedName>
        <fullName evidence="2">Uncharacterized protein</fullName>
    </submittedName>
</protein>
<reference evidence="2 3" key="1">
    <citation type="journal article" date="2017" name="Arch. Microbiol.">
        <title>Mariprofundus micogutta sp. nov., a novel iron-oxidizing zetaproteobacterium isolated from a deep-sea hydrothermal field at the Bayonnaise knoll of the Izu-Ogasawara arc, and a description of Mariprofundales ord. nov. and Zetaproteobacteria classis nov.</title>
        <authorList>
            <person name="Makita H."/>
            <person name="Tanaka E."/>
            <person name="Mitsunobu S."/>
            <person name="Miyazaki M."/>
            <person name="Nunoura T."/>
            <person name="Uematsu K."/>
            <person name="Takaki Y."/>
            <person name="Nishi S."/>
            <person name="Shimamura S."/>
            <person name="Takai K."/>
        </authorList>
    </citation>
    <scope>NUCLEOTIDE SEQUENCE [LARGE SCALE GENOMIC DNA]</scope>
    <source>
        <strain evidence="2 3">ET2</strain>
    </source>
</reference>
<comment type="caution">
    <text evidence="2">The sequence shown here is derived from an EMBL/GenBank/DDBJ whole genome shotgun (WGS) entry which is preliminary data.</text>
</comment>
<gene>
    <name evidence="2" type="ORF">MMIC_P1614</name>
</gene>
<sequence length="110" mass="12458">MPHYRRFIDASVSEKILDTMFLITIGLGYLFALTHLYYSHQGRDENPGLSVEDIKITYYGEHQETRLGAALNGSMGANLESPVNRSRSLSLGLSRTHLRRSSTDQWPNSE</sequence>
<keyword evidence="1" id="KW-1133">Transmembrane helix</keyword>
<dbReference type="AlphaFoldDB" id="A0A1L8CNZ2"/>